<dbReference type="AlphaFoldDB" id="A0A4Q1KEK0"/>
<comment type="caution">
    <text evidence="1">The sequence shown here is derived from an EMBL/GenBank/DDBJ whole genome shotgun (WGS) entry which is preliminary data.</text>
</comment>
<sequence length="340" mass="37288">DYYPFGMLIPNRFDSIEDYRYGFNGKEKDDEVKGEGLQLDYGFRIYDPRIGRFLSQDPLFKSYPWYTPYQFAGNKPIAAIDLDGLEEKIVIMNSTQSGKVRREVYDYKTLRKTTDYVGVKNSARTQPISASEFISLKNSLWDAFSSSPELFASGYEAYTIGMNDSKYKNSGFKGLFKGTLTIASSPNNNTIIYEKNQIEKAKPSTIQIMKDATDPKKNPEMVKGIDTAKKYVAGVSAAVSAPSVIAGEAGIVSSLGLLSDIDQLTGATENLIESNSPEMGTYINGIKLTISLISLKGNLDALKNLGKIDCNIDASSKLTDTIIGTAGTASDAQDFNKSID</sequence>
<organism evidence="1 2">
    <name type="scientific">Flavobacterium piscinae</name>
    <dbReference type="NCBI Taxonomy" id="2506424"/>
    <lineage>
        <taxon>Bacteria</taxon>
        <taxon>Pseudomonadati</taxon>
        <taxon>Bacteroidota</taxon>
        <taxon>Flavobacteriia</taxon>
        <taxon>Flavobacteriales</taxon>
        <taxon>Flavobacteriaceae</taxon>
        <taxon>Flavobacterium</taxon>
    </lineage>
</organism>
<evidence type="ECO:0000313" key="1">
    <source>
        <dbReference type="EMBL" id="RXR27613.1"/>
    </source>
</evidence>
<proteinExistence type="predicted"/>
<dbReference type="EMBL" id="SBKQ01000021">
    <property type="protein sequence ID" value="RXR27613.1"/>
    <property type="molecule type" value="Genomic_DNA"/>
</dbReference>
<protein>
    <submittedName>
        <fullName evidence="1">RHS repeat-associated core domain-containing protein</fullName>
    </submittedName>
</protein>
<dbReference type="RefSeq" id="WP_164975471.1">
    <property type="nucleotide sequence ID" value="NZ_SBKQ01000021.1"/>
</dbReference>
<evidence type="ECO:0000313" key="2">
    <source>
        <dbReference type="Proteomes" id="UP000289734"/>
    </source>
</evidence>
<reference evidence="2" key="1">
    <citation type="submission" date="2019-01" db="EMBL/GenBank/DDBJ databases">
        <title>Cytophagaceae bacterium strain CAR-16.</title>
        <authorList>
            <person name="Chen W.-M."/>
        </authorList>
    </citation>
    <scope>NUCLEOTIDE SEQUENCE [LARGE SCALE GENOMIC DNA]</scope>
    <source>
        <strain evidence="2">ICH-30</strain>
    </source>
</reference>
<dbReference type="Proteomes" id="UP000289734">
    <property type="component" value="Unassembled WGS sequence"/>
</dbReference>
<gene>
    <name evidence="1" type="ORF">EQG68_14725</name>
</gene>
<dbReference type="NCBIfam" id="TIGR03696">
    <property type="entry name" value="Rhs_assc_core"/>
    <property type="match status" value="1"/>
</dbReference>
<dbReference type="PANTHER" id="PTHR32305">
    <property type="match status" value="1"/>
</dbReference>
<dbReference type="InterPro" id="IPR022385">
    <property type="entry name" value="Rhs_assc_core"/>
</dbReference>
<feature type="non-terminal residue" evidence="1">
    <location>
        <position position="1"/>
    </location>
</feature>
<accession>A0A4Q1KEK0</accession>
<name>A0A4Q1KEK0_9FLAO</name>
<dbReference type="Gene3D" id="2.180.10.10">
    <property type="entry name" value="RHS repeat-associated core"/>
    <property type="match status" value="1"/>
</dbReference>
<dbReference type="PANTHER" id="PTHR32305:SF15">
    <property type="entry name" value="PROTEIN RHSA-RELATED"/>
    <property type="match status" value="1"/>
</dbReference>
<keyword evidence="2" id="KW-1185">Reference proteome</keyword>
<dbReference type="InterPro" id="IPR050708">
    <property type="entry name" value="T6SS_VgrG/RHS"/>
</dbReference>